<protein>
    <recommendedName>
        <fullName evidence="3">DUF4177 domain-containing protein</fullName>
    </recommendedName>
</protein>
<dbReference type="AlphaFoldDB" id="A0A1I4Q442"/>
<evidence type="ECO:0008006" key="3">
    <source>
        <dbReference type="Google" id="ProtNLM"/>
    </source>
</evidence>
<dbReference type="RefSeq" id="WP_175495505.1">
    <property type="nucleotide sequence ID" value="NZ_FOTR01000014.1"/>
</dbReference>
<name>A0A1I4Q442_9BACI</name>
<organism evidence="1 2">
    <name type="scientific">Gracilibacillus orientalis</name>
    <dbReference type="NCBI Taxonomy" id="334253"/>
    <lineage>
        <taxon>Bacteria</taxon>
        <taxon>Bacillati</taxon>
        <taxon>Bacillota</taxon>
        <taxon>Bacilli</taxon>
        <taxon>Bacillales</taxon>
        <taxon>Bacillaceae</taxon>
        <taxon>Gracilibacillus</taxon>
    </lineage>
</organism>
<accession>A0A1I4Q442</accession>
<dbReference type="EMBL" id="FOTR01000014">
    <property type="protein sequence ID" value="SFM34626.1"/>
    <property type="molecule type" value="Genomic_DNA"/>
</dbReference>
<evidence type="ECO:0000313" key="1">
    <source>
        <dbReference type="EMBL" id="SFM34626.1"/>
    </source>
</evidence>
<dbReference type="STRING" id="334253.SAMN04487943_11454"/>
<dbReference type="Proteomes" id="UP000198565">
    <property type="component" value="Unassembled WGS sequence"/>
</dbReference>
<reference evidence="2" key="1">
    <citation type="submission" date="2016-10" db="EMBL/GenBank/DDBJ databases">
        <authorList>
            <person name="Varghese N."/>
            <person name="Submissions S."/>
        </authorList>
    </citation>
    <scope>NUCLEOTIDE SEQUENCE [LARGE SCALE GENOMIC DNA]</scope>
    <source>
        <strain evidence="2">CGMCC 1.4250</strain>
    </source>
</reference>
<gene>
    <name evidence="1" type="ORF">SAMN04487943_11454</name>
</gene>
<evidence type="ECO:0000313" key="2">
    <source>
        <dbReference type="Proteomes" id="UP000198565"/>
    </source>
</evidence>
<keyword evidence="2" id="KW-1185">Reference proteome</keyword>
<sequence>MKQFEYKVEDMQIRLTVNNDFNTIITDKLNSIGRDGWELAGVNGTLCFFKREIIFD</sequence>
<proteinExistence type="predicted"/>